<evidence type="ECO:0000313" key="2">
    <source>
        <dbReference type="EMBL" id="MBA4617830.1"/>
    </source>
</evidence>
<protein>
    <submittedName>
        <fullName evidence="2">Uncharacterized protein</fullName>
    </submittedName>
</protein>
<evidence type="ECO:0000256" key="1">
    <source>
        <dbReference type="SAM" id="MobiDB-lite"/>
    </source>
</evidence>
<sequence>MQATNRTVTKPLIPFPNPQPPLSLDWRIIRCRKCLLCWHPSIVLPCDDSSCQLTHTSGTPRMTVNPGPEIQMAHPQHSFPIGFKLQQTKFENRAQNLSPKRKNMAPVPEL</sequence>
<name>A0A7C8YH54_OPUST</name>
<dbReference type="EMBL" id="GISG01017981">
    <property type="protein sequence ID" value="MBA4617830.1"/>
    <property type="molecule type" value="Transcribed_RNA"/>
</dbReference>
<organism evidence="2">
    <name type="scientific">Opuntia streptacantha</name>
    <name type="common">Prickly pear cactus</name>
    <name type="synonym">Opuntia cardona</name>
    <dbReference type="NCBI Taxonomy" id="393608"/>
    <lineage>
        <taxon>Eukaryota</taxon>
        <taxon>Viridiplantae</taxon>
        <taxon>Streptophyta</taxon>
        <taxon>Embryophyta</taxon>
        <taxon>Tracheophyta</taxon>
        <taxon>Spermatophyta</taxon>
        <taxon>Magnoliopsida</taxon>
        <taxon>eudicotyledons</taxon>
        <taxon>Gunneridae</taxon>
        <taxon>Pentapetalae</taxon>
        <taxon>Caryophyllales</taxon>
        <taxon>Cactineae</taxon>
        <taxon>Cactaceae</taxon>
        <taxon>Opuntioideae</taxon>
        <taxon>Opuntia</taxon>
    </lineage>
</organism>
<accession>A0A7C8YH54</accession>
<reference evidence="2" key="1">
    <citation type="journal article" date="2013" name="J. Plant Res.">
        <title>Effect of fungi and light on seed germination of three Opuntia species from semiarid lands of central Mexico.</title>
        <authorList>
            <person name="Delgado-Sanchez P."/>
            <person name="Jimenez-Bremont J.F."/>
            <person name="Guerrero-Gonzalez Mde L."/>
            <person name="Flores J."/>
        </authorList>
    </citation>
    <scope>NUCLEOTIDE SEQUENCE</scope>
    <source>
        <tissue evidence="2">Cladode</tissue>
    </source>
</reference>
<dbReference type="AlphaFoldDB" id="A0A7C8YH54"/>
<reference evidence="2" key="2">
    <citation type="submission" date="2020-07" db="EMBL/GenBank/DDBJ databases">
        <authorList>
            <person name="Vera ALvarez R."/>
            <person name="Arias-Moreno D.M."/>
            <person name="Jimenez-Jacinto V."/>
            <person name="Jimenez-Bremont J.F."/>
            <person name="Swaminathan K."/>
            <person name="Moose S.P."/>
            <person name="Guerrero-Gonzalez M.L."/>
            <person name="Marino-Ramirez L."/>
            <person name="Landsman D."/>
            <person name="Rodriguez-Kessler M."/>
            <person name="Delgado-Sanchez P."/>
        </authorList>
    </citation>
    <scope>NUCLEOTIDE SEQUENCE</scope>
    <source>
        <tissue evidence="2">Cladode</tissue>
    </source>
</reference>
<feature type="region of interest" description="Disordered" evidence="1">
    <location>
        <begin position="91"/>
        <end position="110"/>
    </location>
</feature>
<proteinExistence type="predicted"/>